<dbReference type="Proteomes" id="UP000681343">
    <property type="component" value="Chromosome"/>
</dbReference>
<organism evidence="1 2">
    <name type="scientific">Vescimonas fastidiosa</name>
    <dbReference type="NCBI Taxonomy" id="2714353"/>
    <lineage>
        <taxon>Bacteria</taxon>
        <taxon>Bacillati</taxon>
        <taxon>Bacillota</taxon>
        <taxon>Clostridia</taxon>
        <taxon>Eubacteriales</taxon>
        <taxon>Oscillospiraceae</taxon>
        <taxon>Vescimonas</taxon>
    </lineage>
</organism>
<evidence type="ECO:0000313" key="1">
    <source>
        <dbReference type="EMBL" id="BCK78577.1"/>
    </source>
</evidence>
<protein>
    <submittedName>
        <fullName evidence="1">Uncharacterized protein</fullName>
    </submittedName>
</protein>
<name>A0A810PWU8_9FIRM</name>
<sequence length="250" mass="27201">MELYLATDGQRLQTALQSTAQLAHMSYRIGPEGTLLSSPLPPALRGGLLMLSDEGGQYPDAPQSLCRALTRECLHRRYAGVIVDGTPPESFCRALDEALTGQGRRLFLPEAAAELAPHALAVVCTALTSGSLTQRLTRAAERWGPERLALDLQRMMADFPLSGPGGGIPLTVSRLRELAQGRATYFSRPLCARYFTYRDGGDTRFVLFDDGQTLKSKVEEAEKLGIGFGFFMLPEVEDLLTVLFAPQAAP</sequence>
<dbReference type="RefSeq" id="WP_212819484.1">
    <property type="nucleotide sequence ID" value="NZ_AP023415.1"/>
</dbReference>
<proteinExistence type="predicted"/>
<reference evidence="1" key="1">
    <citation type="submission" date="2020-09" db="EMBL/GenBank/DDBJ databases">
        <title>New species isolated from human feces.</title>
        <authorList>
            <person name="Kitahara M."/>
            <person name="Shigeno Y."/>
            <person name="Shime M."/>
            <person name="Matsumoto Y."/>
            <person name="Nakamura S."/>
            <person name="Motooka D."/>
            <person name="Fukuoka S."/>
            <person name="Nishikawa H."/>
            <person name="Benno Y."/>
        </authorList>
    </citation>
    <scope>NUCLEOTIDE SEQUENCE</scope>
    <source>
        <strain evidence="1">MM35</strain>
    </source>
</reference>
<gene>
    <name evidence="1" type="ORF">MM35RIKEN_07690</name>
</gene>
<dbReference type="EMBL" id="AP023415">
    <property type="protein sequence ID" value="BCK78577.1"/>
    <property type="molecule type" value="Genomic_DNA"/>
</dbReference>
<accession>A0A810PWU8</accession>
<dbReference type="AlphaFoldDB" id="A0A810PWU8"/>
<evidence type="ECO:0000313" key="2">
    <source>
        <dbReference type="Proteomes" id="UP000681343"/>
    </source>
</evidence>
<keyword evidence="2" id="KW-1185">Reference proteome</keyword>
<dbReference type="KEGG" id="vfa:MM35RIKEN_07690"/>